<dbReference type="GO" id="GO:0033314">
    <property type="term" value="P:mitotic DNA replication checkpoint signaling"/>
    <property type="evidence" value="ECO:0000318"/>
    <property type="project" value="GO_Central"/>
</dbReference>
<protein>
    <recommendedName>
        <fullName evidence="4">Treslin N-terminal domain-containing protein</fullName>
    </recommendedName>
</protein>
<evidence type="ECO:0000313" key="2">
    <source>
        <dbReference type="EMBL" id="KMZ57804.1"/>
    </source>
</evidence>
<dbReference type="PANTHER" id="PTHR21556:SF2">
    <property type="entry name" value="TRESLIN"/>
    <property type="match status" value="1"/>
</dbReference>
<dbReference type="GO" id="GO:0010212">
    <property type="term" value="P:response to ionizing radiation"/>
    <property type="evidence" value="ECO:0007669"/>
    <property type="project" value="InterPro"/>
</dbReference>
<organism evidence="2 3">
    <name type="scientific">Zostera marina</name>
    <name type="common">Eelgrass</name>
    <dbReference type="NCBI Taxonomy" id="29655"/>
    <lineage>
        <taxon>Eukaryota</taxon>
        <taxon>Viridiplantae</taxon>
        <taxon>Streptophyta</taxon>
        <taxon>Embryophyta</taxon>
        <taxon>Tracheophyta</taxon>
        <taxon>Spermatophyta</taxon>
        <taxon>Magnoliopsida</taxon>
        <taxon>Liliopsida</taxon>
        <taxon>Zosteraceae</taxon>
        <taxon>Zostera</taxon>
    </lineage>
</organism>
<proteinExistence type="predicted"/>
<dbReference type="Proteomes" id="UP000036987">
    <property type="component" value="Unassembled WGS sequence"/>
</dbReference>
<accession>A0A0K9NLZ3</accession>
<evidence type="ECO:0000313" key="3">
    <source>
        <dbReference type="Proteomes" id="UP000036987"/>
    </source>
</evidence>
<feature type="region of interest" description="Disordered" evidence="1">
    <location>
        <begin position="767"/>
        <end position="799"/>
    </location>
</feature>
<dbReference type="GO" id="GO:0030174">
    <property type="term" value="P:regulation of DNA-templated DNA replication initiation"/>
    <property type="evidence" value="ECO:0000318"/>
    <property type="project" value="GO_Central"/>
</dbReference>
<comment type="caution">
    <text evidence="2">The sequence shown here is derived from an EMBL/GenBank/DDBJ whole genome shotgun (WGS) entry which is preliminary data.</text>
</comment>
<dbReference type="EMBL" id="LFYR01002015">
    <property type="protein sequence ID" value="KMZ57804.1"/>
    <property type="molecule type" value="Genomic_DNA"/>
</dbReference>
<dbReference type="STRING" id="29655.A0A0K9NLZ3"/>
<feature type="compositionally biased region" description="Basic and acidic residues" evidence="1">
    <location>
        <begin position="785"/>
        <end position="799"/>
    </location>
</feature>
<dbReference type="GO" id="GO:0005634">
    <property type="term" value="C:nucleus"/>
    <property type="evidence" value="ECO:0000318"/>
    <property type="project" value="GO_Central"/>
</dbReference>
<dbReference type="GO" id="GO:0007095">
    <property type="term" value="P:mitotic G2 DNA damage checkpoint signaling"/>
    <property type="evidence" value="ECO:0000318"/>
    <property type="project" value="GO_Central"/>
</dbReference>
<dbReference type="OrthoDB" id="1913152at2759"/>
<dbReference type="GO" id="GO:0006260">
    <property type="term" value="P:DNA replication"/>
    <property type="evidence" value="ECO:0000318"/>
    <property type="project" value="GO_Central"/>
</dbReference>
<evidence type="ECO:0008006" key="4">
    <source>
        <dbReference type="Google" id="ProtNLM"/>
    </source>
</evidence>
<name>A0A0K9NLZ3_ZOSMR</name>
<reference evidence="3" key="1">
    <citation type="journal article" date="2016" name="Nature">
        <title>The genome of the seagrass Zostera marina reveals angiosperm adaptation to the sea.</title>
        <authorList>
            <person name="Olsen J.L."/>
            <person name="Rouze P."/>
            <person name="Verhelst B."/>
            <person name="Lin Y.-C."/>
            <person name="Bayer T."/>
            <person name="Collen J."/>
            <person name="Dattolo E."/>
            <person name="De Paoli E."/>
            <person name="Dittami S."/>
            <person name="Maumus F."/>
            <person name="Michel G."/>
            <person name="Kersting A."/>
            <person name="Lauritano C."/>
            <person name="Lohaus R."/>
            <person name="Toepel M."/>
            <person name="Tonon T."/>
            <person name="Vanneste K."/>
            <person name="Amirebrahimi M."/>
            <person name="Brakel J."/>
            <person name="Bostroem C."/>
            <person name="Chovatia M."/>
            <person name="Grimwood J."/>
            <person name="Jenkins J.W."/>
            <person name="Jueterbock A."/>
            <person name="Mraz A."/>
            <person name="Stam W.T."/>
            <person name="Tice H."/>
            <person name="Bornberg-Bauer E."/>
            <person name="Green P.J."/>
            <person name="Pearson G.A."/>
            <person name="Procaccini G."/>
            <person name="Duarte C.M."/>
            <person name="Schmutz J."/>
            <person name="Reusch T.B.H."/>
            <person name="Van de Peer Y."/>
        </authorList>
    </citation>
    <scope>NUCLEOTIDE SEQUENCE [LARGE SCALE GENOMIC DNA]</scope>
    <source>
        <strain evidence="3">cv. Finnish</strain>
    </source>
</reference>
<keyword evidence="3" id="KW-1185">Reference proteome</keyword>
<dbReference type="GO" id="GO:0003682">
    <property type="term" value="F:chromatin binding"/>
    <property type="evidence" value="ECO:0000318"/>
    <property type="project" value="GO_Central"/>
</dbReference>
<evidence type="ECO:0000256" key="1">
    <source>
        <dbReference type="SAM" id="MobiDB-lite"/>
    </source>
</evidence>
<dbReference type="PANTHER" id="PTHR21556">
    <property type="entry name" value="TRESLIN"/>
    <property type="match status" value="1"/>
</dbReference>
<dbReference type="InterPro" id="IPR026153">
    <property type="entry name" value="Treslin"/>
</dbReference>
<gene>
    <name evidence="2" type="ORF">ZOSMA_81G00210</name>
</gene>
<dbReference type="AlphaFoldDB" id="A0A0K9NLZ3"/>
<sequence length="927" mass="104582">MKIPRPNRVVLMIDLAPLVISTTNRNEYITGIVKSAANILSFAPISNALCAFKFFFSSLSPIISTSRVLNLIGKSSTFLSFDFPLPTAISLSKTLHSIQIRPQDAEFPPNRASLLLESLVQLGLECCWNQSEEGEREGEGKNGLCSENLVLLFSKFPCSVDQLVGFLGGDRLMVKDDSFGATFSQIFASANTIFGSRDVHLSWIGVGHDDIFISRIFRRVIMSVGWGFCSTDEIVLGSVFVPFGMIFPNIGYNLGFALSDCGCSKQRVELSLQISDANGDPLNCKCCDLEILHLKPSKRKCDKLLFRTDGDSSSNMIATICVKEVWKFDERVNIDFKSQRLVLLHEFSQDRKSDREGGEIGNTSVEFVGDKILKLLCPEWCSFTAGQPIWQVILSFLYRRNMCALVSVNGVDGCSFIGIIKPFTVHAALLYIYDSRPTEFEITHSISEGEKGSNKSKKGLVKLCNMSWSSLQTSVYSSQTNSHIGLDLELEEVCFIKSRNISKKMRFLQCWMKQVKRSHYCLQTKTNIPVYELNDAIEPTKEGSIASSSSTGVPDFTSQSEIEKSPLFDDVDDFDFISGEDIGQKIESGLCFEGVDLRNFAERLVELAIRDAYKKLKNKDTQDDTHDDFGVINEVIKVLLVKPKDLAAKYKNLNLLATAPSNSNSTTSSCLSKKVKEHELQIMFRMEILRSSMGTSIEDNTKGKFVKEICSFLVNIEFNLQGFMFGGESESLFDFSERTIKARYFHCLEDVISRIYTQMEFLSFDGGDDQEDSCDREISNSNTNDGRETAMEDKENKLVTKKDTDINPKESKNAHQLLKAQERRERARTFSHFASRTQNLQRVWAPKQQSKETRSMYKKSISNKLGGKRRRISCNDMVLETPMKLLHSTEEEEHEVQVCKPSFKRTLFRDEDDKSDSQCDSNCLTDF</sequence>
<dbReference type="OMA" id="FFRMEIL"/>